<dbReference type="PANTHER" id="PTHR33744:SF15">
    <property type="entry name" value="CARBOHYDRATE DIACID REGULATOR"/>
    <property type="match status" value="1"/>
</dbReference>
<sequence>MGIISSKLAERIVDRTMRAVNKNVNIMNEQGIIIASGNKERIGTIHEGAVLALQRKSEFSIDEKQCRELNGVQQGTNVVIEFKDNVVGVIGITGKRDEVIGYGKLIKMTAEMMIEQAYVMKELEWSNRIKEDMIVSLISNNQGSFNLLEKYTKKFKISENHPMAIFIIQANFKEISRRKDLDILNNVVSILEGTLKESLVAVIDSKTIVLLYKCPNSKYKSIDCKDRIQKIHEKIQKQTDTDVKISVGKVYNKLCDVYKSYEIAKETLSFGRKNHPDTNVYIFDSLKYEMLFFLDNAKWKINELKDSYDLIILNDKNGELRETLKVFIEENGELNKVSNRLFIHRNTLNYRLKKIYKLTNMNPKKYIDLFWLYCTIINFRTN</sequence>
<dbReference type="InterPro" id="IPR042070">
    <property type="entry name" value="PucR_C-HTH_sf"/>
</dbReference>
<dbReference type="Gene3D" id="1.10.10.2840">
    <property type="entry name" value="PucR C-terminal helix-turn-helix domain"/>
    <property type="match status" value="1"/>
</dbReference>
<proteinExistence type="inferred from homology"/>
<comment type="caution">
    <text evidence="5">The sequence shown here is derived from an EMBL/GenBank/DDBJ whole genome shotgun (WGS) entry which is preliminary data.</text>
</comment>
<dbReference type="Pfam" id="PF17853">
    <property type="entry name" value="GGDEF_2"/>
    <property type="match status" value="1"/>
</dbReference>
<accession>A0ABS4KS55</accession>
<protein>
    <submittedName>
        <fullName evidence="5">Carbohydrate diacid regulator</fullName>
    </submittedName>
</protein>
<comment type="similarity">
    <text evidence="1">Belongs to the CdaR family.</text>
</comment>
<feature type="domain" description="CdaR GGDEF-like" evidence="4">
    <location>
        <begin position="150"/>
        <end position="269"/>
    </location>
</feature>
<evidence type="ECO:0000313" key="5">
    <source>
        <dbReference type="EMBL" id="MBP2032869.1"/>
    </source>
</evidence>
<dbReference type="InterPro" id="IPR008599">
    <property type="entry name" value="Diacid_rec"/>
</dbReference>
<dbReference type="EMBL" id="JAGGLM010000008">
    <property type="protein sequence ID" value="MBP2032869.1"/>
    <property type="molecule type" value="Genomic_DNA"/>
</dbReference>
<evidence type="ECO:0000256" key="1">
    <source>
        <dbReference type="ARBA" id="ARBA00006754"/>
    </source>
</evidence>
<gene>
    <name evidence="5" type="ORF">J2Z42_001548</name>
</gene>
<dbReference type="Proteomes" id="UP001519307">
    <property type="component" value="Unassembled WGS sequence"/>
</dbReference>
<evidence type="ECO:0000259" key="3">
    <source>
        <dbReference type="Pfam" id="PF13556"/>
    </source>
</evidence>
<organism evidence="5 6">
    <name type="scientific">Clostridium algifaecis</name>
    <dbReference type="NCBI Taxonomy" id="1472040"/>
    <lineage>
        <taxon>Bacteria</taxon>
        <taxon>Bacillati</taxon>
        <taxon>Bacillota</taxon>
        <taxon>Clostridia</taxon>
        <taxon>Eubacteriales</taxon>
        <taxon>Clostridiaceae</taxon>
        <taxon>Clostridium</taxon>
    </lineage>
</organism>
<keyword evidence="6" id="KW-1185">Reference proteome</keyword>
<evidence type="ECO:0000259" key="2">
    <source>
        <dbReference type="Pfam" id="PF05651"/>
    </source>
</evidence>
<dbReference type="Pfam" id="PF05651">
    <property type="entry name" value="Diacid_rec"/>
    <property type="match status" value="1"/>
</dbReference>
<dbReference type="InterPro" id="IPR041522">
    <property type="entry name" value="CdaR_GGDEF"/>
</dbReference>
<feature type="domain" description="Putative sugar diacid recognition" evidence="2">
    <location>
        <begin position="5"/>
        <end position="136"/>
    </location>
</feature>
<feature type="domain" description="PucR C-terminal helix-turn-helix" evidence="3">
    <location>
        <begin position="320"/>
        <end position="373"/>
    </location>
</feature>
<evidence type="ECO:0000313" key="6">
    <source>
        <dbReference type="Proteomes" id="UP001519307"/>
    </source>
</evidence>
<dbReference type="PANTHER" id="PTHR33744">
    <property type="entry name" value="CARBOHYDRATE DIACID REGULATOR"/>
    <property type="match status" value="1"/>
</dbReference>
<dbReference type="InterPro" id="IPR051448">
    <property type="entry name" value="CdaR-like_regulators"/>
</dbReference>
<reference evidence="5 6" key="1">
    <citation type="submission" date="2021-03" db="EMBL/GenBank/DDBJ databases">
        <title>Genomic Encyclopedia of Type Strains, Phase IV (KMG-IV): sequencing the most valuable type-strain genomes for metagenomic binning, comparative biology and taxonomic classification.</title>
        <authorList>
            <person name="Goeker M."/>
        </authorList>
    </citation>
    <scope>NUCLEOTIDE SEQUENCE [LARGE SCALE GENOMIC DNA]</scope>
    <source>
        <strain evidence="5 6">DSM 28783</strain>
    </source>
</reference>
<dbReference type="InterPro" id="IPR025736">
    <property type="entry name" value="PucR_C-HTH_dom"/>
</dbReference>
<dbReference type="RefSeq" id="WP_209702031.1">
    <property type="nucleotide sequence ID" value="NZ_JAGGLM010000008.1"/>
</dbReference>
<evidence type="ECO:0000259" key="4">
    <source>
        <dbReference type="Pfam" id="PF17853"/>
    </source>
</evidence>
<name>A0ABS4KS55_9CLOT</name>
<dbReference type="Pfam" id="PF13556">
    <property type="entry name" value="HTH_30"/>
    <property type="match status" value="1"/>
</dbReference>